<name>A0A502FV80_9GAMM</name>
<dbReference type="InterPro" id="IPR049304">
    <property type="entry name" value="Gly_rich_dom"/>
</dbReference>
<accession>A0A502FV80</accession>
<evidence type="ECO:0000313" key="4">
    <source>
        <dbReference type="EMBL" id="TPG53331.1"/>
    </source>
</evidence>
<keyword evidence="1" id="KW-0732">Signal</keyword>
<dbReference type="EMBL" id="RCZD01000023">
    <property type="protein sequence ID" value="TPG53331.1"/>
    <property type="molecule type" value="Genomic_DNA"/>
</dbReference>
<evidence type="ECO:0000259" key="3">
    <source>
        <dbReference type="Pfam" id="PF21722"/>
    </source>
</evidence>
<organism evidence="4 5">
    <name type="scientific">Ewingella americana</name>
    <dbReference type="NCBI Taxonomy" id="41202"/>
    <lineage>
        <taxon>Bacteria</taxon>
        <taxon>Pseudomonadati</taxon>
        <taxon>Pseudomonadota</taxon>
        <taxon>Gammaproteobacteria</taxon>
        <taxon>Enterobacterales</taxon>
        <taxon>Yersiniaceae</taxon>
        <taxon>Ewingella</taxon>
    </lineage>
</organism>
<feature type="chain" id="PRO_5021428040" evidence="1">
    <location>
        <begin position="21"/>
        <end position="428"/>
    </location>
</feature>
<protein>
    <submittedName>
        <fullName evidence="4">Phage tail protein</fullName>
    </submittedName>
</protein>
<feature type="signal peptide" evidence="1">
    <location>
        <begin position="1"/>
        <end position="20"/>
    </location>
</feature>
<comment type="caution">
    <text evidence="4">The sequence shown here is derived from an EMBL/GenBank/DDBJ whole genome shotgun (WGS) entry which is preliminary data.</text>
</comment>
<dbReference type="Proteomes" id="UP000317663">
    <property type="component" value="Unassembled WGS sequence"/>
</dbReference>
<proteinExistence type="predicted"/>
<evidence type="ECO:0000313" key="5">
    <source>
        <dbReference type="Proteomes" id="UP000317663"/>
    </source>
</evidence>
<dbReference type="Pfam" id="PF12571">
    <property type="entry name" value="Phage_tail_fib"/>
    <property type="match status" value="1"/>
</dbReference>
<evidence type="ECO:0000259" key="2">
    <source>
        <dbReference type="Pfam" id="PF12571"/>
    </source>
</evidence>
<dbReference type="Pfam" id="PF21722">
    <property type="entry name" value="Gly_rich_2"/>
    <property type="match status" value="1"/>
</dbReference>
<evidence type="ECO:0000256" key="1">
    <source>
        <dbReference type="SAM" id="SignalP"/>
    </source>
</evidence>
<gene>
    <name evidence="4" type="ORF">EAH77_24625</name>
</gene>
<dbReference type="InterPro" id="IPR051934">
    <property type="entry name" value="Phage_Tail_Fiber_Structural"/>
</dbReference>
<dbReference type="PANTHER" id="PTHR35191">
    <property type="entry name" value="PROPHAGE SIDE TAIL FIBER PROTEIN HOMOLOG STFQ-RELATED"/>
    <property type="match status" value="1"/>
</dbReference>
<dbReference type="AlphaFoldDB" id="A0A502FV80"/>
<dbReference type="RefSeq" id="WP_140476004.1">
    <property type="nucleotide sequence ID" value="NZ_RCZD01000023.1"/>
</dbReference>
<reference evidence="4 5" key="1">
    <citation type="journal article" date="2019" name="Environ. Microbiol.">
        <title>Species interactions and distinct microbial communities in high Arctic permafrost affected cryosols are associated with the CH4 and CO2 gas fluxes.</title>
        <authorList>
            <person name="Altshuler I."/>
            <person name="Hamel J."/>
            <person name="Turney S."/>
            <person name="Magnuson E."/>
            <person name="Levesque R."/>
            <person name="Greer C."/>
            <person name="Whyte L.G."/>
        </authorList>
    </citation>
    <scope>NUCLEOTIDE SEQUENCE [LARGE SCALE GENOMIC DNA]</scope>
    <source>
        <strain evidence="4 5">E4</strain>
    </source>
</reference>
<feature type="domain" description="Glycine-rich" evidence="3">
    <location>
        <begin position="227"/>
        <end position="425"/>
    </location>
</feature>
<keyword evidence="5" id="KW-1185">Reference proteome</keyword>
<feature type="domain" description="Phage tail fibre protein N-terminal" evidence="2">
    <location>
        <begin position="1"/>
        <end position="150"/>
    </location>
</feature>
<dbReference type="OrthoDB" id="9810174at2"/>
<sequence length="428" mass="43257">MTAKYYALLTNLGVAKLANATALGTQLSLTQMAVGDGGGALPTPDPAQTKLIGEKRRASLNSLSVDPANTNQIIAEQIIPEDQGGFWIREIGLFDQDNTLIAIANCPETYKPQLQEGSGRTQTVRMIIVVNSTEAVTLKIDPSVVLATRKYVDDKVIEVKAYADDVMAKHLAAANPHNQYLQISKSLAEIKAVGPDAVAAVLTNLGLGVNKFQGRILNILKFTKSGSYSPTEGTRFIKVYVTGGGGGGGGAVATGSNQGAIGSGGGAAGTAISHLIISDLSLPVNFTVGTGGSGGNGAQEPQSGKNSSFGTFLTASAGARAASGQIFNFGESRILANGGAGIGNGGNFLNLKGQPGTPALTFSGSYESGGGGASYYAGGGDPIAAGVTYPGQEGILGAGGAGAFNVQNSPNQQGGKGGDGIIIIEEYT</sequence>
<dbReference type="PANTHER" id="PTHR35191:SF1">
    <property type="entry name" value="PROPHAGE SIDE TAIL FIBER PROTEIN HOMOLOG STFQ-RELATED"/>
    <property type="match status" value="1"/>
</dbReference>
<dbReference type="InterPro" id="IPR022225">
    <property type="entry name" value="Phage_tail_fibre_N"/>
</dbReference>